<sequence length="128" mass="14456">MNDGDVSYRQNLHDLLTLLTGQWTVAIIATLAVGERRFTDLLAEVNETEARLGWISHTKPLSRRVLTDTLRRLEADELVERRADGEHEQFSKVSYRLSPDGRALLGMLRPLASWAGQRRVGGVQPDPH</sequence>
<evidence type="ECO:0000256" key="4">
    <source>
        <dbReference type="SAM" id="Phobius"/>
    </source>
</evidence>
<keyword evidence="4" id="KW-0812">Transmembrane</keyword>
<dbReference type="PANTHER" id="PTHR33204:SF18">
    <property type="entry name" value="TRANSCRIPTIONAL REGULATORY PROTEIN"/>
    <property type="match status" value="1"/>
</dbReference>
<dbReference type="InterPro" id="IPR002577">
    <property type="entry name" value="HTH_HxlR"/>
</dbReference>
<keyword evidence="2 6" id="KW-0238">DNA-binding</keyword>
<keyword evidence="1" id="KW-0805">Transcription regulation</keyword>
<organism evidence="6 7">
    <name type="scientific">Amycolatopsis saalfeldensis</name>
    <dbReference type="NCBI Taxonomy" id="394193"/>
    <lineage>
        <taxon>Bacteria</taxon>
        <taxon>Bacillati</taxon>
        <taxon>Actinomycetota</taxon>
        <taxon>Actinomycetes</taxon>
        <taxon>Pseudonocardiales</taxon>
        <taxon>Pseudonocardiaceae</taxon>
        <taxon>Amycolatopsis</taxon>
    </lineage>
</organism>
<gene>
    <name evidence="6" type="ORF">SAMN04489732_13629</name>
</gene>
<dbReference type="EMBL" id="FOEF01000036">
    <property type="protein sequence ID" value="SEP54072.1"/>
    <property type="molecule type" value="Genomic_DNA"/>
</dbReference>
<keyword evidence="4" id="KW-0472">Membrane</keyword>
<dbReference type="GO" id="GO:0003677">
    <property type="term" value="F:DNA binding"/>
    <property type="evidence" value="ECO:0007669"/>
    <property type="project" value="UniProtKB-KW"/>
</dbReference>
<evidence type="ECO:0000256" key="3">
    <source>
        <dbReference type="ARBA" id="ARBA00023163"/>
    </source>
</evidence>
<feature type="transmembrane region" description="Helical" evidence="4">
    <location>
        <begin position="15"/>
        <end position="34"/>
    </location>
</feature>
<dbReference type="AlphaFoldDB" id="A0A1H8YPV9"/>
<name>A0A1H8YPV9_9PSEU</name>
<dbReference type="OrthoDB" id="3683390at2"/>
<keyword evidence="4" id="KW-1133">Transmembrane helix</keyword>
<evidence type="ECO:0000313" key="6">
    <source>
        <dbReference type="EMBL" id="SEP54072.1"/>
    </source>
</evidence>
<reference evidence="7" key="1">
    <citation type="submission" date="2016-10" db="EMBL/GenBank/DDBJ databases">
        <authorList>
            <person name="Varghese N."/>
            <person name="Submissions S."/>
        </authorList>
    </citation>
    <scope>NUCLEOTIDE SEQUENCE [LARGE SCALE GENOMIC DNA]</scope>
    <source>
        <strain evidence="7">DSM 44993</strain>
    </source>
</reference>
<keyword evidence="3" id="KW-0804">Transcription</keyword>
<dbReference type="PROSITE" id="PS51118">
    <property type="entry name" value="HTH_HXLR"/>
    <property type="match status" value="1"/>
</dbReference>
<dbReference type="InterPro" id="IPR036388">
    <property type="entry name" value="WH-like_DNA-bd_sf"/>
</dbReference>
<dbReference type="RefSeq" id="WP_091629129.1">
    <property type="nucleotide sequence ID" value="NZ_FOEF01000036.1"/>
</dbReference>
<protein>
    <submittedName>
        <fullName evidence="6">DNA-binding transcriptional regulator, HxlR family</fullName>
    </submittedName>
</protein>
<evidence type="ECO:0000256" key="1">
    <source>
        <dbReference type="ARBA" id="ARBA00023015"/>
    </source>
</evidence>
<dbReference type="InterPro" id="IPR036390">
    <property type="entry name" value="WH_DNA-bd_sf"/>
</dbReference>
<proteinExistence type="predicted"/>
<evidence type="ECO:0000259" key="5">
    <source>
        <dbReference type="PROSITE" id="PS51118"/>
    </source>
</evidence>
<dbReference type="Pfam" id="PF01638">
    <property type="entry name" value="HxlR"/>
    <property type="match status" value="1"/>
</dbReference>
<dbReference type="Proteomes" id="UP000198582">
    <property type="component" value="Unassembled WGS sequence"/>
</dbReference>
<dbReference type="SUPFAM" id="SSF46785">
    <property type="entry name" value="Winged helix' DNA-binding domain"/>
    <property type="match status" value="1"/>
</dbReference>
<evidence type="ECO:0000313" key="7">
    <source>
        <dbReference type="Proteomes" id="UP000198582"/>
    </source>
</evidence>
<dbReference type="PANTHER" id="PTHR33204">
    <property type="entry name" value="TRANSCRIPTIONAL REGULATOR, MARR FAMILY"/>
    <property type="match status" value="1"/>
</dbReference>
<keyword evidence="7" id="KW-1185">Reference proteome</keyword>
<feature type="domain" description="HTH hxlR-type" evidence="5">
    <location>
        <begin position="6"/>
        <end position="123"/>
    </location>
</feature>
<accession>A0A1H8YPV9</accession>
<dbReference type="Gene3D" id="1.10.10.10">
    <property type="entry name" value="Winged helix-like DNA-binding domain superfamily/Winged helix DNA-binding domain"/>
    <property type="match status" value="1"/>
</dbReference>
<evidence type="ECO:0000256" key="2">
    <source>
        <dbReference type="ARBA" id="ARBA00023125"/>
    </source>
</evidence>